<feature type="compositionally biased region" description="Low complexity" evidence="2">
    <location>
        <begin position="13"/>
        <end position="22"/>
    </location>
</feature>
<evidence type="ECO:0000259" key="3">
    <source>
        <dbReference type="Pfam" id="PF12936"/>
    </source>
</evidence>
<dbReference type="EMBL" id="JAHDYR010000064">
    <property type="protein sequence ID" value="KAG9390330.1"/>
    <property type="molecule type" value="Genomic_DNA"/>
</dbReference>
<reference evidence="4" key="1">
    <citation type="submission" date="2021-05" db="EMBL/GenBank/DDBJ databases">
        <title>A free-living protist that lacks canonical eukaryotic 1 DNA replication and segregation systems.</title>
        <authorList>
            <person name="Salas-Leiva D.E."/>
            <person name="Tromer E.C."/>
            <person name="Curtis B.A."/>
            <person name="Jerlstrom-Hultqvist J."/>
            <person name="Kolisko M."/>
            <person name="Yi Z."/>
            <person name="Salas-Leiva J.S."/>
            <person name="Gallot-Lavallee L."/>
            <person name="Kops G.J.P.L."/>
            <person name="Archibald J.M."/>
            <person name="Simpson A.G.B."/>
            <person name="Roger A.J."/>
        </authorList>
    </citation>
    <scope>NUCLEOTIDE SEQUENCE</scope>
    <source>
        <strain evidence="4">BICM</strain>
    </source>
</reference>
<feature type="domain" description="Kri1-like C-terminal" evidence="3">
    <location>
        <begin position="381"/>
        <end position="466"/>
    </location>
</feature>
<sequence>MAKKRATTRQEDSSSGYSSSSDSDIEHVMTEEVQEQFKRTLEAIKRKDPAIYDGKLAGGKASILQNKKPASSDKKISFADWQMQSFHHAAQEKGHFDSDDDDLDEDLRGLPNAVQEQRLAEQLMGLDSDDDEGDGMFMTREPEGRTRASADEEEAAAQFIKDVVTTDSVKVEVPATARSEGVNEDASDVQTTIVEGSRLSKKELKKISMFRHEEAGADRLVTRMPEETLRKKKEKRKEKRLRQEARKEEKRKQQLVELRKLRKEKRAELVARLKELVKEGDVDPATLTTHPLLRELGDIGLDDLDEIMGEVYDDYYYGDDGVMEKPVFSDDDEMMMNDGDEEMEEESNADADADADADAEDAARAARKERAQVREYSKVQLDTMLAELNSIEHEDVVGGIPCRFHYVQVAPESYGMSAEEILDSDERTLNSKVPLAMLAPYAAGKNDRELKAHAKKTLVDRRVREKAAKRREKIKDGKVMVKAKAKRLGDGRKVSAARMDAYGLTSQRKGKK</sequence>
<dbReference type="Proteomes" id="UP000717585">
    <property type="component" value="Unassembled WGS sequence"/>
</dbReference>
<feature type="region of interest" description="Disordered" evidence="2">
    <location>
        <begin position="334"/>
        <end position="370"/>
    </location>
</feature>
<feature type="compositionally biased region" description="Basic and acidic residues" evidence="2">
    <location>
        <begin position="241"/>
        <end position="254"/>
    </location>
</feature>
<protein>
    <submittedName>
        <fullName evidence="4">KRR1 interacting protein 1</fullName>
    </submittedName>
</protein>
<dbReference type="GO" id="GO:0030686">
    <property type="term" value="C:90S preribosome"/>
    <property type="evidence" value="ECO:0007669"/>
    <property type="project" value="TreeGrafter"/>
</dbReference>
<gene>
    <name evidence="4" type="ORF">J8273_7673</name>
</gene>
<keyword evidence="5" id="KW-1185">Reference proteome</keyword>
<dbReference type="PANTHER" id="PTHR14490">
    <property type="entry name" value="ZINC FINGER, ZZ TYPE"/>
    <property type="match status" value="1"/>
</dbReference>
<dbReference type="InterPro" id="IPR024626">
    <property type="entry name" value="Kri1-like_C"/>
</dbReference>
<organism evidence="4 5">
    <name type="scientific">Carpediemonas membranifera</name>
    <dbReference type="NCBI Taxonomy" id="201153"/>
    <lineage>
        <taxon>Eukaryota</taxon>
        <taxon>Metamonada</taxon>
        <taxon>Carpediemonas-like organisms</taxon>
        <taxon>Carpediemonas</taxon>
    </lineage>
</organism>
<feature type="compositionally biased region" description="Basic residues" evidence="2">
    <location>
        <begin position="230"/>
        <end position="240"/>
    </location>
</feature>
<proteinExistence type="inferred from homology"/>
<feature type="compositionally biased region" description="Acidic residues" evidence="2">
    <location>
        <begin position="334"/>
        <end position="360"/>
    </location>
</feature>
<name>A0A8J6ASF8_9EUKA</name>
<dbReference type="PANTHER" id="PTHR14490:SF5">
    <property type="entry name" value="PROTEIN KRI1 HOMOLOG"/>
    <property type="match status" value="1"/>
</dbReference>
<comment type="caution">
    <text evidence="4">The sequence shown here is derived from an EMBL/GenBank/DDBJ whole genome shotgun (WGS) entry which is preliminary data.</text>
</comment>
<evidence type="ECO:0000256" key="2">
    <source>
        <dbReference type="SAM" id="MobiDB-lite"/>
    </source>
</evidence>
<dbReference type="Pfam" id="PF12936">
    <property type="entry name" value="Kri1_C"/>
    <property type="match status" value="1"/>
</dbReference>
<dbReference type="AlphaFoldDB" id="A0A8J6ASF8"/>
<dbReference type="OrthoDB" id="10252032at2759"/>
<feature type="region of interest" description="Disordered" evidence="2">
    <location>
        <begin position="124"/>
        <end position="152"/>
    </location>
</feature>
<dbReference type="GO" id="GO:0005730">
    <property type="term" value="C:nucleolus"/>
    <property type="evidence" value="ECO:0007669"/>
    <property type="project" value="TreeGrafter"/>
</dbReference>
<dbReference type="GO" id="GO:0000447">
    <property type="term" value="P:endonucleolytic cleavage in ITS1 to separate SSU-rRNA from 5.8S rRNA and LSU-rRNA from tricistronic rRNA transcript (SSU-rRNA, 5.8S rRNA, LSU-rRNA)"/>
    <property type="evidence" value="ECO:0007669"/>
    <property type="project" value="TreeGrafter"/>
</dbReference>
<feature type="region of interest" description="Disordered" evidence="2">
    <location>
        <begin position="226"/>
        <end position="254"/>
    </location>
</feature>
<accession>A0A8J6ASF8</accession>
<feature type="compositionally biased region" description="Basic and acidic residues" evidence="2">
    <location>
        <begin position="140"/>
        <end position="150"/>
    </location>
</feature>
<evidence type="ECO:0000256" key="1">
    <source>
        <dbReference type="ARBA" id="ARBA00007473"/>
    </source>
</evidence>
<dbReference type="InterPro" id="IPR018034">
    <property type="entry name" value="Kri1"/>
</dbReference>
<dbReference type="Pfam" id="PF05178">
    <property type="entry name" value="Kri1"/>
    <property type="match status" value="1"/>
</dbReference>
<comment type="similarity">
    <text evidence="1">Belongs to the KRI1 family.</text>
</comment>
<evidence type="ECO:0000313" key="5">
    <source>
        <dbReference type="Proteomes" id="UP000717585"/>
    </source>
</evidence>
<evidence type="ECO:0000313" key="4">
    <source>
        <dbReference type="EMBL" id="KAG9390330.1"/>
    </source>
</evidence>
<feature type="compositionally biased region" description="Basic and acidic residues" evidence="2">
    <location>
        <begin position="361"/>
        <end position="370"/>
    </location>
</feature>
<feature type="region of interest" description="Disordered" evidence="2">
    <location>
        <begin position="1"/>
        <end position="29"/>
    </location>
</feature>